<sequence length="403" mass="45283">MAVPLDSATNGYFQHFVLHTAACCLPYSPGILGVWSWQEAMTQPAIHYGVLSMAASHRFHLLNEEISDSTTIQEMNRSLMYRNKILRITQESLAEAAPSPSKVTSIVIMITYLLCIEGANSNFDAIGVHMAGLNDYIQSIGGIDVLDLPTIGFLMGVDILCAITMGTPPGLPDSQKWAAIAMEHPAIRVSFSSSGDSDDIPRGPFKLLGTRFNTTSWSSFLDRPLRNTIENACRLIIHYESDELRPESEKIVNYGDNDPWMLAQRYLLSLSYDHLGPADFREPLRRSILAYTMTRYCKFGVFPCMNTIATDLKSSLTPRLEVFETVAPDLLFWILYTGAMAARGRKASPIYRWYCENLATASITLGLNDWSDTESFIEQFLYVPRASDRMAEDTWRDVVLLRR</sequence>
<name>A0ABR4H8H2_9EURO</name>
<dbReference type="EMBL" id="JBFXLT010000054">
    <property type="protein sequence ID" value="KAL2811764.1"/>
    <property type="molecule type" value="Genomic_DNA"/>
</dbReference>
<organism evidence="1 2">
    <name type="scientific">Aspergillus granulosus</name>
    <dbReference type="NCBI Taxonomy" id="176169"/>
    <lineage>
        <taxon>Eukaryota</taxon>
        <taxon>Fungi</taxon>
        <taxon>Dikarya</taxon>
        <taxon>Ascomycota</taxon>
        <taxon>Pezizomycotina</taxon>
        <taxon>Eurotiomycetes</taxon>
        <taxon>Eurotiomycetidae</taxon>
        <taxon>Eurotiales</taxon>
        <taxon>Aspergillaceae</taxon>
        <taxon>Aspergillus</taxon>
        <taxon>Aspergillus subgen. Nidulantes</taxon>
    </lineage>
</organism>
<keyword evidence="2" id="KW-1185">Reference proteome</keyword>
<proteinExistence type="predicted"/>
<dbReference type="PANTHER" id="PTHR37540:SF5">
    <property type="entry name" value="TRANSCRIPTION FACTOR DOMAIN-CONTAINING PROTEIN"/>
    <property type="match status" value="1"/>
</dbReference>
<protein>
    <submittedName>
        <fullName evidence="1">Uncharacterized protein</fullName>
    </submittedName>
</protein>
<comment type="caution">
    <text evidence="1">The sequence shown here is derived from an EMBL/GenBank/DDBJ whole genome shotgun (WGS) entry which is preliminary data.</text>
</comment>
<gene>
    <name evidence="1" type="ORF">BJX63DRAFT_433114</name>
</gene>
<dbReference type="Proteomes" id="UP001610334">
    <property type="component" value="Unassembled WGS sequence"/>
</dbReference>
<dbReference type="Pfam" id="PF11951">
    <property type="entry name" value="Fungal_trans_2"/>
    <property type="match status" value="1"/>
</dbReference>
<dbReference type="PANTHER" id="PTHR37540">
    <property type="entry name" value="TRANSCRIPTION FACTOR (ACR-2), PUTATIVE-RELATED-RELATED"/>
    <property type="match status" value="1"/>
</dbReference>
<evidence type="ECO:0000313" key="2">
    <source>
        <dbReference type="Proteomes" id="UP001610334"/>
    </source>
</evidence>
<accession>A0ABR4H8H2</accession>
<reference evidence="1 2" key="1">
    <citation type="submission" date="2024-07" db="EMBL/GenBank/DDBJ databases">
        <title>Section-level genome sequencing and comparative genomics of Aspergillus sections Usti and Cavernicolus.</title>
        <authorList>
            <consortium name="Lawrence Berkeley National Laboratory"/>
            <person name="Nybo J.L."/>
            <person name="Vesth T.C."/>
            <person name="Theobald S."/>
            <person name="Frisvad J.C."/>
            <person name="Larsen T.O."/>
            <person name="Kjaerboelling I."/>
            <person name="Rothschild-Mancinelli K."/>
            <person name="Lyhne E.K."/>
            <person name="Kogle M.E."/>
            <person name="Barry K."/>
            <person name="Clum A."/>
            <person name="Na H."/>
            <person name="Ledsgaard L."/>
            <person name="Lin J."/>
            <person name="Lipzen A."/>
            <person name="Kuo A."/>
            <person name="Riley R."/>
            <person name="Mondo S."/>
            <person name="Labutti K."/>
            <person name="Haridas S."/>
            <person name="Pangalinan J."/>
            <person name="Salamov A.A."/>
            <person name="Simmons B.A."/>
            <person name="Magnuson J.K."/>
            <person name="Chen J."/>
            <person name="Drula E."/>
            <person name="Henrissat B."/>
            <person name="Wiebenga A."/>
            <person name="Lubbers R.J."/>
            <person name="Gomes A.C."/>
            <person name="Makela M.R."/>
            <person name="Stajich J."/>
            <person name="Grigoriev I.V."/>
            <person name="Mortensen U.H."/>
            <person name="De Vries R.P."/>
            <person name="Baker S.E."/>
            <person name="Andersen M.R."/>
        </authorList>
    </citation>
    <scope>NUCLEOTIDE SEQUENCE [LARGE SCALE GENOMIC DNA]</scope>
    <source>
        <strain evidence="1 2">CBS 588.65</strain>
    </source>
</reference>
<evidence type="ECO:0000313" key="1">
    <source>
        <dbReference type="EMBL" id="KAL2811764.1"/>
    </source>
</evidence>
<dbReference type="InterPro" id="IPR021858">
    <property type="entry name" value="Fun_TF"/>
</dbReference>